<protein>
    <submittedName>
        <fullName evidence="1">Uncharacterized protein</fullName>
    </submittedName>
</protein>
<dbReference type="EMBL" id="JAJTND010000001">
    <property type="protein sequence ID" value="MCE3531041.1"/>
    <property type="molecule type" value="Genomic_DNA"/>
</dbReference>
<organism evidence="1 2">
    <name type="scientific">Legionella resiliens</name>
    <dbReference type="NCBI Taxonomy" id="2905958"/>
    <lineage>
        <taxon>Bacteria</taxon>
        <taxon>Pseudomonadati</taxon>
        <taxon>Pseudomonadota</taxon>
        <taxon>Gammaproteobacteria</taxon>
        <taxon>Legionellales</taxon>
        <taxon>Legionellaceae</taxon>
        <taxon>Legionella</taxon>
    </lineage>
</organism>
<gene>
    <name evidence="1" type="ORF">LXO92_01450</name>
</gene>
<reference evidence="1 2" key="1">
    <citation type="journal article" date="2024" name="Pathogens">
        <title>Characterization of a Novel Species of Legionella Isolated from a Healthcare Facility: Legionella resiliens sp. nov.</title>
        <authorList>
            <person name="Cristino S."/>
            <person name="Pascale M.R."/>
            <person name="Marino F."/>
            <person name="Derelitto C."/>
            <person name="Salaris S."/>
            <person name="Orsini M."/>
            <person name="Squarzoni S."/>
            <person name="Grottola A."/>
            <person name="Girolamini L."/>
        </authorList>
    </citation>
    <scope>NUCLEOTIDE SEQUENCE [LARGE SCALE GENOMIC DNA]</scope>
    <source>
        <strain evidence="1 2">8cVS16</strain>
    </source>
</reference>
<keyword evidence="2" id="KW-1185">Reference proteome</keyword>
<dbReference type="RefSeq" id="WP_182350975.1">
    <property type="nucleotide sequence ID" value="NZ_JAJSPM010000001.1"/>
</dbReference>
<evidence type="ECO:0000313" key="2">
    <source>
        <dbReference type="Proteomes" id="UP001320170"/>
    </source>
</evidence>
<evidence type="ECO:0000313" key="1">
    <source>
        <dbReference type="EMBL" id="MCE3531041.1"/>
    </source>
</evidence>
<proteinExistence type="predicted"/>
<dbReference type="Proteomes" id="UP001320170">
    <property type="component" value="Unassembled WGS sequence"/>
</dbReference>
<sequence length="186" mass="21809">MFGKEEMKPDYKIVLNSRDEMLLKKYGNRDTYYLDERYKLAILVDIYSGNYKPELKSDDLATEYSKLLVAFCHFDGKWIPEGRYRFNPPLMHTENNILVIGKKFESISNCTTALLHGKEQKAMKLILDGYDFKQGNDRLALLEKYKNTCFAEEKFIVKTCFIPGKNIFDTSKFIMEHQQELNITLS</sequence>
<accession>A0ABS8WZU8</accession>
<comment type="caution">
    <text evidence="1">The sequence shown here is derived from an EMBL/GenBank/DDBJ whole genome shotgun (WGS) entry which is preliminary data.</text>
</comment>
<name>A0ABS8WZU8_9GAMM</name>